<gene>
    <name evidence="1" type="ORF">BDY19DRAFT_1058446</name>
</gene>
<accession>A0ACB8TXV0</accession>
<sequence>MTSSSREIDLNEPCQFASEETQTQTSPFAALDHLEDATSAARNYNLVTEKPKASSTLQLPVVLREDEDEDDQQRILSLPPPPSYDVHIDSLSIGVPPRRLYIPTPIPIPIPQVIVDFKVSSRWGDANTTTNNNNNDNNHSNASNLEEEDDNERIIRNVSAHVRAGEMMAVIGGSGSGKTTLLHAVAGRLGGLPVVEGGVRFVPAERPGKEFGFVDGESLRGKEEWLKKGMIANVVGFVRQHDYLLPHLTVRETLTSAARLRLPVSAHAYIDEIVSDTIRELGLAECADTTVGGTGTGGTKGISGGEKRRLSIGCVLVSFPSVLILDEVTTGLDSFTAYHLLLTLSRLAAKGRTILISLHQPRSDAFYLFSSILLMSRGSIVYSGLTSTCLGWFESLGVDMRDEEDEREGKERVERLIRAWRERERVGEVEREKRVPMTGGAGKEEEKVSGRRERIMHFGRRRHKDDDDVEANFSHNNNSRERHLAEGDNTAHESVIYSSTKRPGVFHQTYILLPRSYLNMSRAYPELIGHFLQALILVVPVYGYMSQVVWTYKWCLSLVIFDREREDGLYQPLAWMISELVAWVPVNVVGPVVYSVLVYFVCGLRTDDINYNFGVFVIDIIMIQMCFVAWALFAASIERSFARASLLGNALSIFFILSPGFFLVNVPGWIRWFRYISPYFYSFRIVILSQLRHRTFPCPSLPLGDLAQCSGDNSLQSLRINPTQPLWPMFMGNVGFIVVVLAMSWVLLSVWKPGGVRYAAKVVSGGSGVVVKGKGQSNLEMDRVLRARVEVQVRSVTLAHLSTTVNFDLKSSRHGQTTIPILTDVTARFPSGEVSVIMGPSGSGKSTFLRMCAGRPIKAAVGSRFVPGGQILFNGVAMASKKRMRSVYDDYHLPALTVRETLRYAAMIKLPSSISRKTKLARAEEVLTMLGLKECANVLVGGELLKGISGGEKRRLSLACQMINDPAVLIVDEPTSGLDANTARNVMEALQDIARSGRTVIASLHQPRSDIYNMCDNLTILAKQGNVVFHGPREQLLPHFAMAGYVCPPLYNPSDFCMDLISVDMRSPKRLETSTARVQNLVEHWRNRHEKLAEYVYTPKEEGTREPAWTGDIDERAERTPMWIALPVVLDRMMRNTWRLPDLFWTRWTQAPILAICFFIFYLRLSKGPTGAQDRIGLIAECTSSIAFVGFLNLVATYPMEKTVFFNDYKAAGGRYSSATFIIAFTLFAITPEFISALVFSVIMNVATGMRTNARVYFEFAIAIWAQLNFGESIGIAFASFFDTMGLSVSLVSVFLTFAAQSSGVFSASVAKFLDDIAWVFPMKYAARIMLVNEMRGLEFACTDESVASGTCTAANGDQVLELFGFEGLSTWKMTVVCVAVTVGYRIAAWCVLAVR</sequence>
<dbReference type="Proteomes" id="UP001055072">
    <property type="component" value="Unassembled WGS sequence"/>
</dbReference>
<reference evidence="1" key="1">
    <citation type="journal article" date="2021" name="Environ. Microbiol.">
        <title>Gene family expansions and transcriptome signatures uncover fungal adaptations to wood decay.</title>
        <authorList>
            <person name="Hage H."/>
            <person name="Miyauchi S."/>
            <person name="Viragh M."/>
            <person name="Drula E."/>
            <person name="Min B."/>
            <person name="Chaduli D."/>
            <person name="Navarro D."/>
            <person name="Favel A."/>
            <person name="Norest M."/>
            <person name="Lesage-Meessen L."/>
            <person name="Balint B."/>
            <person name="Merenyi Z."/>
            <person name="de Eugenio L."/>
            <person name="Morin E."/>
            <person name="Martinez A.T."/>
            <person name="Baldrian P."/>
            <person name="Stursova M."/>
            <person name="Martinez M.J."/>
            <person name="Novotny C."/>
            <person name="Magnuson J.K."/>
            <person name="Spatafora J.W."/>
            <person name="Maurice S."/>
            <person name="Pangilinan J."/>
            <person name="Andreopoulos W."/>
            <person name="LaButti K."/>
            <person name="Hundley H."/>
            <person name="Na H."/>
            <person name="Kuo A."/>
            <person name="Barry K."/>
            <person name="Lipzen A."/>
            <person name="Henrissat B."/>
            <person name="Riley R."/>
            <person name="Ahrendt S."/>
            <person name="Nagy L.G."/>
            <person name="Grigoriev I.V."/>
            <person name="Martin F."/>
            <person name="Rosso M.N."/>
        </authorList>
    </citation>
    <scope>NUCLEOTIDE SEQUENCE</scope>
    <source>
        <strain evidence="1">CBS 384.51</strain>
    </source>
</reference>
<evidence type="ECO:0000313" key="1">
    <source>
        <dbReference type="EMBL" id="KAI0086907.1"/>
    </source>
</evidence>
<organism evidence="1 2">
    <name type="scientific">Irpex rosettiformis</name>
    <dbReference type="NCBI Taxonomy" id="378272"/>
    <lineage>
        <taxon>Eukaryota</taxon>
        <taxon>Fungi</taxon>
        <taxon>Dikarya</taxon>
        <taxon>Basidiomycota</taxon>
        <taxon>Agaricomycotina</taxon>
        <taxon>Agaricomycetes</taxon>
        <taxon>Polyporales</taxon>
        <taxon>Irpicaceae</taxon>
        <taxon>Irpex</taxon>
    </lineage>
</organism>
<keyword evidence="2" id="KW-1185">Reference proteome</keyword>
<name>A0ACB8TXV0_9APHY</name>
<keyword evidence="1" id="KW-0378">Hydrolase</keyword>
<comment type="caution">
    <text evidence="1">The sequence shown here is derived from an EMBL/GenBank/DDBJ whole genome shotgun (WGS) entry which is preliminary data.</text>
</comment>
<proteinExistence type="predicted"/>
<protein>
    <submittedName>
        <fullName evidence="1">P-loop containing nucleoside triphosphate hydrolase protein</fullName>
    </submittedName>
</protein>
<evidence type="ECO:0000313" key="2">
    <source>
        <dbReference type="Proteomes" id="UP001055072"/>
    </source>
</evidence>
<dbReference type="EMBL" id="MU274920">
    <property type="protein sequence ID" value="KAI0086907.1"/>
    <property type="molecule type" value="Genomic_DNA"/>
</dbReference>